<reference evidence="7 8" key="1">
    <citation type="submission" date="2016-10" db="EMBL/GenBank/DDBJ databases">
        <authorList>
            <person name="de Groot N.N."/>
        </authorList>
    </citation>
    <scope>NUCLEOTIDE SEQUENCE [LARGE SCALE GENOMIC DNA]</scope>
    <source>
        <strain evidence="7 8">DSM 43794</strain>
    </source>
</reference>
<name>A0A1H1ECG7_9ACTN</name>
<accession>A0A1H1ECG7</accession>
<evidence type="ECO:0000256" key="1">
    <source>
        <dbReference type="ARBA" id="ARBA00004651"/>
    </source>
</evidence>
<keyword evidence="5 6" id="KW-0472">Membrane</keyword>
<keyword evidence="8" id="KW-1185">Reference proteome</keyword>
<evidence type="ECO:0000256" key="6">
    <source>
        <dbReference type="SAM" id="Phobius"/>
    </source>
</evidence>
<comment type="subcellular location">
    <subcellularLocation>
        <location evidence="1">Cell membrane</location>
        <topology evidence="1">Multi-pass membrane protein</topology>
    </subcellularLocation>
</comment>
<feature type="transmembrane region" description="Helical" evidence="6">
    <location>
        <begin position="77"/>
        <end position="97"/>
    </location>
</feature>
<dbReference type="InterPro" id="IPR001851">
    <property type="entry name" value="ABC_transp_permease"/>
</dbReference>
<dbReference type="CDD" id="cd06580">
    <property type="entry name" value="TM_PBP1_transp_TpRbsC_like"/>
    <property type="match status" value="1"/>
</dbReference>
<evidence type="ECO:0000313" key="8">
    <source>
        <dbReference type="Proteomes" id="UP000217103"/>
    </source>
</evidence>
<dbReference type="Pfam" id="PF02653">
    <property type="entry name" value="BPD_transp_2"/>
    <property type="match status" value="1"/>
</dbReference>
<dbReference type="PANTHER" id="PTHR43370:SF1">
    <property type="entry name" value="GUANOSINE ABC TRANSPORTER PERMEASE PROTEIN NUPQ"/>
    <property type="match status" value="1"/>
</dbReference>
<feature type="transmembrane region" description="Helical" evidence="6">
    <location>
        <begin position="402"/>
        <end position="421"/>
    </location>
</feature>
<dbReference type="PANTHER" id="PTHR43370">
    <property type="entry name" value="SUGAR ABC TRANSPORTER INTEGRAL MEMBRANE PROTEIN-RELATED"/>
    <property type="match status" value="1"/>
</dbReference>
<gene>
    <name evidence="7" type="ORF">SAMN04489764_2416</name>
</gene>
<dbReference type="OrthoDB" id="9792579at2"/>
<feature type="transmembrane region" description="Helical" evidence="6">
    <location>
        <begin position="334"/>
        <end position="351"/>
    </location>
</feature>
<evidence type="ECO:0000256" key="4">
    <source>
        <dbReference type="ARBA" id="ARBA00022989"/>
    </source>
</evidence>
<feature type="transmembrane region" description="Helical" evidence="6">
    <location>
        <begin position="216"/>
        <end position="235"/>
    </location>
</feature>
<feature type="transmembrane region" description="Helical" evidence="6">
    <location>
        <begin position="21"/>
        <end position="40"/>
    </location>
</feature>
<feature type="transmembrane region" description="Helical" evidence="6">
    <location>
        <begin position="372"/>
        <end position="390"/>
    </location>
</feature>
<dbReference type="RefSeq" id="WP_093259120.1">
    <property type="nucleotide sequence ID" value="NZ_FNKK01000002.1"/>
</dbReference>
<proteinExistence type="predicted"/>
<feature type="transmembrane region" description="Helical" evidence="6">
    <location>
        <begin position="103"/>
        <end position="128"/>
    </location>
</feature>
<feature type="transmembrane region" description="Helical" evidence="6">
    <location>
        <begin position="52"/>
        <end position="70"/>
    </location>
</feature>
<dbReference type="AlphaFoldDB" id="A0A1H1ECG7"/>
<evidence type="ECO:0000256" key="5">
    <source>
        <dbReference type="ARBA" id="ARBA00023136"/>
    </source>
</evidence>
<feature type="transmembrane region" description="Helical" evidence="6">
    <location>
        <begin position="265"/>
        <end position="287"/>
    </location>
</feature>
<evidence type="ECO:0000313" key="7">
    <source>
        <dbReference type="EMBL" id="SDQ86447.1"/>
    </source>
</evidence>
<keyword evidence="3 6" id="KW-0812">Transmembrane</keyword>
<dbReference type="Proteomes" id="UP000217103">
    <property type="component" value="Unassembled WGS sequence"/>
</dbReference>
<keyword evidence="2" id="KW-1003">Cell membrane</keyword>
<dbReference type="GO" id="GO:0005886">
    <property type="term" value="C:plasma membrane"/>
    <property type="evidence" value="ECO:0007669"/>
    <property type="project" value="UniProtKB-SubCell"/>
</dbReference>
<feature type="transmembrane region" description="Helical" evidence="6">
    <location>
        <begin position="299"/>
        <end position="322"/>
    </location>
</feature>
<evidence type="ECO:0000256" key="3">
    <source>
        <dbReference type="ARBA" id="ARBA00022692"/>
    </source>
</evidence>
<dbReference type="STRING" id="35622.SAMN04489764_2416"/>
<keyword evidence="4 6" id="KW-1133">Transmembrane helix</keyword>
<sequence length="435" mass="45454">MSATTAVSTAAEARRVRRYHLALIGVALVILTLSLVRVIAGTPDLTSSGTVAAALGLAVPIGLAGLGGLWAERAGVVNIGLEGMMVLGTWFAGWAGYQWGATAALIAGLIGGALGGLIHAVATVTFGVDHIISGVAINLLGPGVTRFLSEVLYREGTPASQAGAGITTSPTLASNPPRVSLPLLSSGPDWLGSLEAQRWFLLSDVAGILRGLTHQVSVMVILAVAMVPLSYFVLWRTAFGLRLRSCGENPWAAESLGVNVYLMKYIATMISGAFAGLGGVFLVFVTTKYVEGQTGGRGFIGLAAMIFGNWRPGGLAVGASLFGYADGLQLRSSQAVTGLFLFGALLLLVYAGTRIRALLTQDAAGHGGPGRYTAIALSALAAVVFLWLWLTVDDLPNEFVYITPHVLTLLVLSVASQRLRMPKADGVRYRRGEQH</sequence>
<dbReference type="GO" id="GO:0022857">
    <property type="term" value="F:transmembrane transporter activity"/>
    <property type="evidence" value="ECO:0007669"/>
    <property type="project" value="InterPro"/>
</dbReference>
<protein>
    <submittedName>
        <fullName evidence="7">Nucleoside ABC transporter membrane protein</fullName>
    </submittedName>
</protein>
<evidence type="ECO:0000256" key="2">
    <source>
        <dbReference type="ARBA" id="ARBA00022475"/>
    </source>
</evidence>
<organism evidence="7 8">
    <name type="scientific">Thermostaphylospora chromogena</name>
    <dbReference type="NCBI Taxonomy" id="35622"/>
    <lineage>
        <taxon>Bacteria</taxon>
        <taxon>Bacillati</taxon>
        <taxon>Actinomycetota</taxon>
        <taxon>Actinomycetes</taxon>
        <taxon>Streptosporangiales</taxon>
        <taxon>Thermomonosporaceae</taxon>
        <taxon>Thermostaphylospora</taxon>
    </lineage>
</organism>
<dbReference type="EMBL" id="FNKK01000002">
    <property type="protein sequence ID" value="SDQ86447.1"/>
    <property type="molecule type" value="Genomic_DNA"/>
</dbReference>